<name>A0A0J8RV00_COCIT</name>
<dbReference type="AlphaFoldDB" id="A0A0J8RV00"/>
<proteinExistence type="predicted"/>
<protein>
    <submittedName>
        <fullName evidence="1">Uncharacterized protein</fullName>
    </submittedName>
</protein>
<evidence type="ECO:0000313" key="2">
    <source>
        <dbReference type="Proteomes" id="UP000054563"/>
    </source>
</evidence>
<dbReference type="EMBL" id="DS017004">
    <property type="protein sequence ID" value="KMU88381.1"/>
    <property type="molecule type" value="Genomic_DNA"/>
</dbReference>
<gene>
    <name evidence="1" type="ORF">CIHG_06179</name>
</gene>
<reference evidence="2" key="1">
    <citation type="journal article" date="2010" name="Genome Res.">
        <title>Population genomic sequencing of Coccidioides fungi reveals recent hybridization and transposon control.</title>
        <authorList>
            <person name="Neafsey D.E."/>
            <person name="Barker B.M."/>
            <person name="Sharpton T.J."/>
            <person name="Stajich J.E."/>
            <person name="Park D.J."/>
            <person name="Whiston E."/>
            <person name="Hung C.-Y."/>
            <person name="McMahan C."/>
            <person name="White J."/>
            <person name="Sykes S."/>
            <person name="Heiman D."/>
            <person name="Young S."/>
            <person name="Zeng Q."/>
            <person name="Abouelleil A."/>
            <person name="Aftuck L."/>
            <person name="Bessette D."/>
            <person name="Brown A."/>
            <person name="FitzGerald M."/>
            <person name="Lui A."/>
            <person name="Macdonald J.P."/>
            <person name="Priest M."/>
            <person name="Orbach M.J."/>
            <person name="Galgiani J.N."/>
            <person name="Kirkland T.N."/>
            <person name="Cole G.T."/>
            <person name="Birren B.W."/>
            <person name="Henn M.R."/>
            <person name="Taylor J.W."/>
            <person name="Rounsley S.D."/>
        </authorList>
    </citation>
    <scope>NUCLEOTIDE SEQUENCE [LARGE SCALE GENOMIC DNA]</scope>
    <source>
        <strain evidence="2">H538.4</strain>
    </source>
</reference>
<evidence type="ECO:0000313" key="1">
    <source>
        <dbReference type="EMBL" id="KMU88381.1"/>
    </source>
</evidence>
<dbReference type="Proteomes" id="UP000054563">
    <property type="component" value="Unassembled WGS sequence"/>
</dbReference>
<accession>A0A0J8RV00</accession>
<dbReference type="VEuPathDB" id="FungiDB:CIHG_06179"/>
<sequence>MACPVKTSYLSWQHIQLCIPRETFDASAMLRLVAQLNAGWVSGFEASSLAVDELDDDARIKRRMLGREGKG</sequence>
<organism evidence="1 2">
    <name type="scientific">Coccidioides immitis H538.4</name>
    <dbReference type="NCBI Taxonomy" id="396776"/>
    <lineage>
        <taxon>Eukaryota</taxon>
        <taxon>Fungi</taxon>
        <taxon>Dikarya</taxon>
        <taxon>Ascomycota</taxon>
        <taxon>Pezizomycotina</taxon>
        <taxon>Eurotiomycetes</taxon>
        <taxon>Eurotiomycetidae</taxon>
        <taxon>Onygenales</taxon>
        <taxon>Onygenaceae</taxon>
        <taxon>Coccidioides</taxon>
    </lineage>
</organism>